<keyword evidence="1" id="KW-1015">Disulfide bond</keyword>
<dbReference type="EMBL" id="MU006089">
    <property type="protein sequence ID" value="KAF2843172.1"/>
    <property type="molecule type" value="Genomic_DNA"/>
</dbReference>
<dbReference type="Pfam" id="PF06747">
    <property type="entry name" value="CHCH"/>
    <property type="match status" value="1"/>
</dbReference>
<gene>
    <name evidence="3" type="ORF">M501DRAFT_904478</name>
</gene>
<sequence length="54" mass="6558">RDKRIFSTGCSVENAKMTDCYYEKRDWRACKKEMEAFKQCWKRQGNDQRTSTKD</sequence>
<dbReference type="InterPro" id="IPR039870">
    <property type="entry name" value="Coa4-like"/>
</dbReference>
<proteinExistence type="predicted"/>
<feature type="non-terminal residue" evidence="3">
    <location>
        <position position="54"/>
    </location>
</feature>
<organism evidence="3 4">
    <name type="scientific">Patellaria atrata CBS 101060</name>
    <dbReference type="NCBI Taxonomy" id="1346257"/>
    <lineage>
        <taxon>Eukaryota</taxon>
        <taxon>Fungi</taxon>
        <taxon>Dikarya</taxon>
        <taxon>Ascomycota</taxon>
        <taxon>Pezizomycotina</taxon>
        <taxon>Dothideomycetes</taxon>
        <taxon>Dothideomycetes incertae sedis</taxon>
        <taxon>Patellariales</taxon>
        <taxon>Patellariaceae</taxon>
        <taxon>Patellaria</taxon>
    </lineage>
</organism>
<evidence type="ECO:0000259" key="2">
    <source>
        <dbReference type="Pfam" id="PF06747"/>
    </source>
</evidence>
<name>A0A9P4SJW9_9PEZI</name>
<keyword evidence="4" id="KW-1185">Reference proteome</keyword>
<protein>
    <recommendedName>
        <fullName evidence="2">CHCH domain-containing protein</fullName>
    </recommendedName>
</protein>
<dbReference type="Proteomes" id="UP000799429">
    <property type="component" value="Unassembled WGS sequence"/>
</dbReference>
<evidence type="ECO:0000313" key="4">
    <source>
        <dbReference type="Proteomes" id="UP000799429"/>
    </source>
</evidence>
<comment type="caution">
    <text evidence="3">The sequence shown here is derived from an EMBL/GenBank/DDBJ whole genome shotgun (WGS) entry which is preliminary data.</text>
</comment>
<feature type="domain" description="CHCH" evidence="2">
    <location>
        <begin position="10"/>
        <end position="43"/>
    </location>
</feature>
<dbReference type="InterPro" id="IPR010625">
    <property type="entry name" value="CHCH"/>
</dbReference>
<evidence type="ECO:0000256" key="1">
    <source>
        <dbReference type="ARBA" id="ARBA00023157"/>
    </source>
</evidence>
<accession>A0A9P4SJW9</accession>
<dbReference type="AlphaFoldDB" id="A0A9P4SJW9"/>
<reference evidence="3" key="1">
    <citation type="journal article" date="2020" name="Stud. Mycol.">
        <title>101 Dothideomycetes genomes: a test case for predicting lifestyles and emergence of pathogens.</title>
        <authorList>
            <person name="Haridas S."/>
            <person name="Albert R."/>
            <person name="Binder M."/>
            <person name="Bloem J."/>
            <person name="Labutti K."/>
            <person name="Salamov A."/>
            <person name="Andreopoulos B."/>
            <person name="Baker S."/>
            <person name="Barry K."/>
            <person name="Bills G."/>
            <person name="Bluhm B."/>
            <person name="Cannon C."/>
            <person name="Castanera R."/>
            <person name="Culley D."/>
            <person name="Daum C."/>
            <person name="Ezra D."/>
            <person name="Gonzalez J."/>
            <person name="Henrissat B."/>
            <person name="Kuo A."/>
            <person name="Liang C."/>
            <person name="Lipzen A."/>
            <person name="Lutzoni F."/>
            <person name="Magnuson J."/>
            <person name="Mondo S."/>
            <person name="Nolan M."/>
            <person name="Ohm R."/>
            <person name="Pangilinan J."/>
            <person name="Park H.-J."/>
            <person name="Ramirez L."/>
            <person name="Alfaro M."/>
            <person name="Sun H."/>
            <person name="Tritt A."/>
            <person name="Yoshinaga Y."/>
            <person name="Zwiers L.-H."/>
            <person name="Turgeon B."/>
            <person name="Goodwin S."/>
            <person name="Spatafora J."/>
            <person name="Crous P."/>
            <person name="Grigoriev I."/>
        </authorList>
    </citation>
    <scope>NUCLEOTIDE SEQUENCE</scope>
    <source>
        <strain evidence="3">CBS 101060</strain>
    </source>
</reference>
<dbReference type="OrthoDB" id="5586401at2759"/>
<dbReference type="PANTHER" id="PTHR13639">
    <property type="entry name" value="CYTOCHROME C OXIDASE ASSEMBLY FACTOR 4 HOMOLOG, MITOCHONDRIAL"/>
    <property type="match status" value="1"/>
</dbReference>
<evidence type="ECO:0000313" key="3">
    <source>
        <dbReference type="EMBL" id="KAF2843172.1"/>
    </source>
</evidence>
<dbReference type="GO" id="GO:0005758">
    <property type="term" value="C:mitochondrial intermembrane space"/>
    <property type="evidence" value="ECO:0007669"/>
    <property type="project" value="InterPro"/>
</dbReference>
<dbReference type="PANTHER" id="PTHR13639:SF2">
    <property type="entry name" value="CYTOCHROME C OXIDASE ASSEMBLY FACTOR 4 HOMOLOG, MITOCHONDRIAL"/>
    <property type="match status" value="1"/>
</dbReference>
<dbReference type="PROSITE" id="PS51808">
    <property type="entry name" value="CHCH"/>
    <property type="match status" value="1"/>
</dbReference>
<dbReference type="GO" id="GO:0033617">
    <property type="term" value="P:mitochondrial respiratory chain complex IV assembly"/>
    <property type="evidence" value="ECO:0007669"/>
    <property type="project" value="InterPro"/>
</dbReference>
<feature type="non-terminal residue" evidence="3">
    <location>
        <position position="1"/>
    </location>
</feature>